<evidence type="ECO:0000313" key="4">
    <source>
        <dbReference type="EMBL" id="CAC5369825.1"/>
    </source>
</evidence>
<feature type="domain" description="Transcriptional coactivator p15 (PC4) C-terminal" evidence="3">
    <location>
        <begin position="64"/>
        <end position="103"/>
    </location>
</feature>
<organism evidence="4 5">
    <name type="scientific">Mytilus coruscus</name>
    <name type="common">Sea mussel</name>
    <dbReference type="NCBI Taxonomy" id="42192"/>
    <lineage>
        <taxon>Eukaryota</taxon>
        <taxon>Metazoa</taxon>
        <taxon>Spiralia</taxon>
        <taxon>Lophotrochozoa</taxon>
        <taxon>Mollusca</taxon>
        <taxon>Bivalvia</taxon>
        <taxon>Autobranchia</taxon>
        <taxon>Pteriomorphia</taxon>
        <taxon>Mytilida</taxon>
        <taxon>Mytiloidea</taxon>
        <taxon>Mytilidae</taxon>
        <taxon>Mytilinae</taxon>
        <taxon>Mytilus</taxon>
    </lineage>
</organism>
<evidence type="ECO:0000313" key="5">
    <source>
        <dbReference type="Proteomes" id="UP000507470"/>
    </source>
</evidence>
<dbReference type="Pfam" id="PF02229">
    <property type="entry name" value="PC4"/>
    <property type="match status" value="1"/>
</dbReference>
<reference evidence="4 5" key="1">
    <citation type="submission" date="2020-06" db="EMBL/GenBank/DDBJ databases">
        <authorList>
            <person name="Li R."/>
            <person name="Bekaert M."/>
        </authorList>
    </citation>
    <scope>NUCLEOTIDE SEQUENCE [LARGE SCALE GENOMIC DNA]</scope>
    <source>
        <strain evidence="5">wild</strain>
    </source>
</reference>
<dbReference type="InterPro" id="IPR003173">
    <property type="entry name" value="PC4_C"/>
</dbReference>
<dbReference type="GO" id="GO:0003677">
    <property type="term" value="F:DNA binding"/>
    <property type="evidence" value="ECO:0007669"/>
    <property type="project" value="InterPro"/>
</dbReference>
<dbReference type="AlphaFoldDB" id="A0A6J8AKW8"/>
<name>A0A6J8AKW8_MYTCO</name>
<dbReference type="EMBL" id="CACVKT020001621">
    <property type="protein sequence ID" value="CAC5369825.1"/>
    <property type="molecule type" value="Genomic_DNA"/>
</dbReference>
<dbReference type="SUPFAM" id="SSF54447">
    <property type="entry name" value="ssDNA-binding transcriptional regulator domain"/>
    <property type="match status" value="1"/>
</dbReference>
<dbReference type="Proteomes" id="UP000507470">
    <property type="component" value="Unassembled WGS sequence"/>
</dbReference>
<dbReference type="GO" id="GO:0006355">
    <property type="term" value="P:regulation of DNA-templated transcription"/>
    <property type="evidence" value="ECO:0007669"/>
    <property type="project" value="InterPro"/>
</dbReference>
<proteinExistence type="predicted"/>
<keyword evidence="2" id="KW-0472">Membrane</keyword>
<sequence length="187" mass="21618">MLKWTGVVVILILSASTLWITCGVYESSKHNTNMTDYIKIDQNFDFNQSLCSFIRHFGLPGEFVLTTCEYNSRTIIDVRQFLNHKPTIKGISLTLIQWNYLTSITQLYNNNPRNPGRCFLGYDEFFELVNIKEALEQLFKEFEEQKQPMQHPPQHHSPQTAKGLLPLTSQAMSPPPPYTAQHLRVLN</sequence>
<dbReference type="Gene3D" id="2.30.31.10">
    <property type="entry name" value="Transcriptional Coactivator Pc4, Chain A"/>
    <property type="match status" value="1"/>
</dbReference>
<accession>A0A6J8AKW8</accession>
<dbReference type="InterPro" id="IPR009044">
    <property type="entry name" value="ssDNA-bd_transcriptional_reg"/>
</dbReference>
<keyword evidence="5" id="KW-1185">Reference proteome</keyword>
<protein>
    <recommendedName>
        <fullName evidence="3">Transcriptional coactivator p15 (PC4) C-terminal domain-containing protein</fullName>
    </recommendedName>
</protein>
<keyword evidence="2" id="KW-0812">Transmembrane</keyword>
<feature type="region of interest" description="Disordered" evidence="1">
    <location>
        <begin position="166"/>
        <end position="187"/>
    </location>
</feature>
<evidence type="ECO:0000259" key="3">
    <source>
        <dbReference type="Pfam" id="PF02229"/>
    </source>
</evidence>
<gene>
    <name evidence="4" type="ORF">MCOR_8870</name>
</gene>
<feature type="transmembrane region" description="Helical" evidence="2">
    <location>
        <begin position="6"/>
        <end position="25"/>
    </location>
</feature>
<evidence type="ECO:0000256" key="1">
    <source>
        <dbReference type="SAM" id="MobiDB-lite"/>
    </source>
</evidence>
<keyword evidence="2" id="KW-1133">Transmembrane helix</keyword>
<evidence type="ECO:0000256" key="2">
    <source>
        <dbReference type="SAM" id="Phobius"/>
    </source>
</evidence>